<dbReference type="Gene3D" id="1.10.3660.10">
    <property type="entry name" value="6-phosphogluconate dehydrogenase C-terminal like domain"/>
    <property type="match status" value="1"/>
</dbReference>
<dbReference type="InterPro" id="IPR008927">
    <property type="entry name" value="6-PGluconate_DH-like_C_sf"/>
</dbReference>
<keyword evidence="5" id="KW-1185">Reference proteome</keyword>
<comment type="similarity">
    <text evidence="1">Belongs to the prephenate/arogenate dehydrogenase family.</text>
</comment>
<reference evidence="4 5" key="1">
    <citation type="submission" date="2021-08" db="EMBL/GenBank/DDBJ databases">
        <title>Draft genome sequence of Spirulina subsalsa with high tolerance to salinity and hype-accumulation of phycocyanin.</title>
        <authorList>
            <person name="Pei H."/>
            <person name="Jiang L."/>
        </authorList>
    </citation>
    <scope>NUCLEOTIDE SEQUENCE [LARGE SCALE GENOMIC DNA]</scope>
    <source>
        <strain evidence="4 5">FACHB-351</strain>
    </source>
</reference>
<dbReference type="SUPFAM" id="SSF48179">
    <property type="entry name" value="6-phosphogluconate dehydrogenase C-terminal domain-like"/>
    <property type="match status" value="1"/>
</dbReference>
<feature type="domain" description="Prephenate/arogenate dehydrogenase" evidence="3">
    <location>
        <begin position="7"/>
        <end position="291"/>
    </location>
</feature>
<dbReference type="PROSITE" id="PS51176">
    <property type="entry name" value="PDH_ADH"/>
    <property type="match status" value="1"/>
</dbReference>
<dbReference type="EMBL" id="JAIHOM010000063">
    <property type="protein sequence ID" value="MCW6037257.1"/>
    <property type="molecule type" value="Genomic_DNA"/>
</dbReference>
<comment type="caution">
    <text evidence="4">The sequence shown here is derived from an EMBL/GenBank/DDBJ whole genome shotgun (WGS) entry which is preliminary data.</text>
</comment>
<evidence type="ECO:0000313" key="5">
    <source>
        <dbReference type="Proteomes" id="UP001526426"/>
    </source>
</evidence>
<dbReference type="NCBIfam" id="NF005650">
    <property type="entry name" value="PRK07417.1"/>
    <property type="match status" value="1"/>
</dbReference>
<gene>
    <name evidence="4" type="ORF">K4A83_13395</name>
</gene>
<evidence type="ECO:0000259" key="3">
    <source>
        <dbReference type="PROSITE" id="PS51176"/>
    </source>
</evidence>
<dbReference type="PANTHER" id="PTHR21363:SF0">
    <property type="entry name" value="PREPHENATE DEHYDROGENASE [NADP(+)]"/>
    <property type="match status" value="1"/>
</dbReference>
<evidence type="ECO:0000256" key="1">
    <source>
        <dbReference type="ARBA" id="ARBA00007964"/>
    </source>
</evidence>
<organism evidence="4 5">
    <name type="scientific">Spirulina subsalsa FACHB-351</name>
    <dbReference type="NCBI Taxonomy" id="234711"/>
    <lineage>
        <taxon>Bacteria</taxon>
        <taxon>Bacillati</taxon>
        <taxon>Cyanobacteriota</taxon>
        <taxon>Cyanophyceae</taxon>
        <taxon>Spirulinales</taxon>
        <taxon>Spirulinaceae</taxon>
        <taxon>Spirulina</taxon>
    </lineage>
</organism>
<protein>
    <submittedName>
        <fullName evidence="4">Prephenate/arogenate dehydrogenase</fullName>
    </submittedName>
</protein>
<dbReference type="Proteomes" id="UP001526426">
    <property type="component" value="Unassembled WGS sequence"/>
</dbReference>
<dbReference type="PANTHER" id="PTHR21363">
    <property type="entry name" value="PREPHENATE DEHYDROGENASE"/>
    <property type="match status" value="1"/>
</dbReference>
<evidence type="ECO:0000313" key="4">
    <source>
        <dbReference type="EMBL" id="MCW6037257.1"/>
    </source>
</evidence>
<dbReference type="InterPro" id="IPR036291">
    <property type="entry name" value="NAD(P)-bd_dom_sf"/>
</dbReference>
<dbReference type="InterPro" id="IPR050812">
    <property type="entry name" value="Preph/Arog_dehydrog"/>
</dbReference>
<dbReference type="InterPro" id="IPR046825">
    <property type="entry name" value="PDH_C"/>
</dbReference>
<sequence length="291" mass="31756">MSEIVQKTVGIVGLGLIGGSLGLELRRLGYRVLGVSRRPVTCERAIALGVADQAEIELATVSEADVIFICTPLNWIETSIRQLLPDLKPTTVVTDVGSVKNPIVEAIAPLWENFVGGHPMAGTAEQGIEAAQWGLFKDAPYVLTPLPSTPTVAVEQVKEIVQALGSRLYCCEPQQHDRAVAWISHLPLWVSASLIEACLQEEEQAVLQLAQSLASSGFRDTSRVGGGNPELGEMIARYNGRELLRSLYTYRRVLDQVIAQVEEQDWEHLLHLLGRTESARPAFVKHPPSPG</sequence>
<evidence type="ECO:0000256" key="2">
    <source>
        <dbReference type="ARBA" id="ARBA00023002"/>
    </source>
</evidence>
<dbReference type="Pfam" id="PF20463">
    <property type="entry name" value="PDH_C"/>
    <property type="match status" value="1"/>
</dbReference>
<dbReference type="InterPro" id="IPR003099">
    <property type="entry name" value="Prephen_DH"/>
</dbReference>
<dbReference type="RefSeq" id="WP_265265105.1">
    <property type="nucleotide sequence ID" value="NZ_JAIHOM010000063.1"/>
</dbReference>
<dbReference type="Gene3D" id="3.40.50.720">
    <property type="entry name" value="NAD(P)-binding Rossmann-like Domain"/>
    <property type="match status" value="1"/>
</dbReference>
<dbReference type="InterPro" id="IPR046826">
    <property type="entry name" value="PDH_N"/>
</dbReference>
<name>A0ABT3L7V3_9CYAN</name>
<keyword evidence="2" id="KW-0560">Oxidoreductase</keyword>
<accession>A0ABT3L7V3</accession>
<dbReference type="SUPFAM" id="SSF51735">
    <property type="entry name" value="NAD(P)-binding Rossmann-fold domains"/>
    <property type="match status" value="1"/>
</dbReference>
<proteinExistence type="inferred from homology"/>
<dbReference type="Pfam" id="PF02153">
    <property type="entry name" value="PDH_N"/>
    <property type="match status" value="1"/>
</dbReference>